<dbReference type="GO" id="GO:0006310">
    <property type="term" value="P:DNA recombination"/>
    <property type="evidence" value="ECO:0007669"/>
    <property type="project" value="InterPro"/>
</dbReference>
<evidence type="ECO:0008006" key="2">
    <source>
        <dbReference type="Google" id="ProtNLM"/>
    </source>
</evidence>
<reference evidence="1" key="1">
    <citation type="journal article" date="2020" name="Nature">
        <title>Giant virus diversity and host interactions through global metagenomics.</title>
        <authorList>
            <person name="Schulz F."/>
            <person name="Roux S."/>
            <person name="Paez-Espino D."/>
            <person name="Jungbluth S."/>
            <person name="Walsh D.A."/>
            <person name="Denef V.J."/>
            <person name="McMahon K.D."/>
            <person name="Konstantinidis K.T."/>
            <person name="Eloe-Fadrosh E.A."/>
            <person name="Kyrpides N.C."/>
            <person name="Woyke T."/>
        </authorList>
    </citation>
    <scope>NUCLEOTIDE SEQUENCE</scope>
    <source>
        <strain evidence="1">GVMAG-S-1024976-23</strain>
    </source>
</reference>
<dbReference type="InterPro" id="IPR013762">
    <property type="entry name" value="Integrase-like_cat_sf"/>
</dbReference>
<accession>A0A6C0AFZ5</accession>
<dbReference type="Gene3D" id="1.10.443.10">
    <property type="entry name" value="Intergrase catalytic core"/>
    <property type="match status" value="1"/>
</dbReference>
<name>A0A6C0AFZ5_9ZZZZ</name>
<dbReference type="GO" id="GO:0015074">
    <property type="term" value="P:DNA integration"/>
    <property type="evidence" value="ECO:0007669"/>
    <property type="project" value="InterPro"/>
</dbReference>
<proteinExistence type="predicted"/>
<dbReference type="GO" id="GO:0003677">
    <property type="term" value="F:DNA binding"/>
    <property type="evidence" value="ECO:0007669"/>
    <property type="project" value="InterPro"/>
</dbReference>
<protein>
    <recommendedName>
        <fullName evidence="2">Tyr recombinase domain-containing protein</fullName>
    </recommendedName>
</protein>
<dbReference type="AlphaFoldDB" id="A0A6C0AFZ5"/>
<sequence length="426" mass="49812">MKDEHYIKILKKCSKQHAKQIKHIQKNVFVHSKDLVNIHAAIMKPESFFTALSIYSSLKPRNPPPDDLAYVIALIILCEPFLLDSKHGKKWLEHFDNIYVSRLKESPSLKTETINLYLKNIIRIKNYIWVNPLKSVDNTLYTILHNPEIFFKCLEEYASQTPGRIGHDGRSVKTGLGEHAKDNITSALVSLFIHNETFKRDHYETYEKWVLGQKALRKPIEEKYLKNEPTNRQKDGYICYEDAVKIRNGLPDGSYERLLLTLYTDIPPVRSDFHDTKIYNSEPSNMSKNNFIILKNNKGTLVLNDYKTSKKHGTITIDLPNETLKQLNLSLKKEPREYLFLSTSTKLPYSKLKTPEKSFNSWANRTLKNIFKNEDFSLTMLRHSYISRKDLEMEKMTGTQRNEIAKKMAHSVATQERYRWINNKIK</sequence>
<organism evidence="1">
    <name type="scientific">viral metagenome</name>
    <dbReference type="NCBI Taxonomy" id="1070528"/>
    <lineage>
        <taxon>unclassified sequences</taxon>
        <taxon>metagenomes</taxon>
        <taxon>organismal metagenomes</taxon>
    </lineage>
</organism>
<evidence type="ECO:0000313" key="1">
    <source>
        <dbReference type="EMBL" id="QHS78632.1"/>
    </source>
</evidence>
<dbReference type="EMBL" id="MN740601">
    <property type="protein sequence ID" value="QHS78632.1"/>
    <property type="molecule type" value="Genomic_DNA"/>
</dbReference>